<feature type="domain" description="Bacterial virulence protein VirB8" evidence="2">
    <location>
        <begin position="26"/>
        <end position="137"/>
    </location>
</feature>
<evidence type="ECO:0000256" key="1">
    <source>
        <dbReference type="SAM" id="Phobius"/>
    </source>
</evidence>
<keyword evidence="1" id="KW-1133">Transmembrane helix</keyword>
<evidence type="ECO:0000313" key="3">
    <source>
        <dbReference type="EMBL" id="GGG87200.1"/>
    </source>
</evidence>
<proteinExistence type="predicted"/>
<evidence type="ECO:0000313" key="4">
    <source>
        <dbReference type="Proteomes" id="UP000647241"/>
    </source>
</evidence>
<name>A0A917HQC1_9BACT</name>
<organism evidence="3 4">
    <name type="scientific">Edaphobacter dinghuensis</name>
    <dbReference type="NCBI Taxonomy" id="1560005"/>
    <lineage>
        <taxon>Bacteria</taxon>
        <taxon>Pseudomonadati</taxon>
        <taxon>Acidobacteriota</taxon>
        <taxon>Terriglobia</taxon>
        <taxon>Terriglobales</taxon>
        <taxon>Acidobacteriaceae</taxon>
        <taxon>Edaphobacter</taxon>
    </lineage>
</organism>
<reference evidence="3" key="2">
    <citation type="submission" date="2020-09" db="EMBL/GenBank/DDBJ databases">
        <authorList>
            <person name="Sun Q."/>
            <person name="Zhou Y."/>
        </authorList>
    </citation>
    <scope>NUCLEOTIDE SEQUENCE</scope>
    <source>
        <strain evidence="3">CGMCC 1.12997</strain>
    </source>
</reference>
<keyword evidence="4" id="KW-1185">Reference proteome</keyword>
<dbReference type="Pfam" id="PF04335">
    <property type="entry name" value="VirB8"/>
    <property type="match status" value="1"/>
</dbReference>
<gene>
    <name evidence="3" type="ORF">GCM10011585_34050</name>
</gene>
<dbReference type="RefSeq" id="WP_188555444.1">
    <property type="nucleotide sequence ID" value="NZ_BMGT01000004.1"/>
</dbReference>
<evidence type="ECO:0000259" key="2">
    <source>
        <dbReference type="Pfam" id="PF04335"/>
    </source>
</evidence>
<comment type="caution">
    <text evidence="3">The sequence shown here is derived from an EMBL/GenBank/DDBJ whole genome shotgun (WGS) entry which is preliminary data.</text>
</comment>
<sequence>MSTISHERKDNDMPQTVETEVNERPEYYEVYGSEIASRNRWWVITVASLLSTFIAIGFAIFVRIQPPTVVRIGPHGDQTVVGPGQSGDVASTLTPGADEFLNQDFVTRFLSNYLNYKPSDVNEHWRIALNMMQKKLRKATYDALTKADSLGEIDRDHVESDFHLRELDRLPGERLAYLAYGVKDVHHLVNGAETTDHFVSEYRIELATDQRSKVTPSGLWIASYSERPIEGERKDQILAAPDAITSQQ</sequence>
<protein>
    <recommendedName>
        <fullName evidence="2">Bacterial virulence protein VirB8 domain-containing protein</fullName>
    </recommendedName>
</protein>
<dbReference type="GO" id="GO:0016020">
    <property type="term" value="C:membrane"/>
    <property type="evidence" value="ECO:0007669"/>
    <property type="project" value="InterPro"/>
</dbReference>
<keyword evidence="1" id="KW-0472">Membrane</keyword>
<dbReference type="AlphaFoldDB" id="A0A917HQC1"/>
<keyword evidence="1" id="KW-0812">Transmembrane</keyword>
<dbReference type="Proteomes" id="UP000647241">
    <property type="component" value="Unassembled WGS sequence"/>
</dbReference>
<dbReference type="EMBL" id="BMGT01000004">
    <property type="protein sequence ID" value="GGG87200.1"/>
    <property type="molecule type" value="Genomic_DNA"/>
</dbReference>
<accession>A0A917HQC1</accession>
<reference evidence="3" key="1">
    <citation type="journal article" date="2014" name="Int. J. Syst. Evol. Microbiol.">
        <title>Complete genome sequence of Corynebacterium casei LMG S-19264T (=DSM 44701T), isolated from a smear-ripened cheese.</title>
        <authorList>
            <consortium name="US DOE Joint Genome Institute (JGI-PGF)"/>
            <person name="Walter F."/>
            <person name="Albersmeier A."/>
            <person name="Kalinowski J."/>
            <person name="Ruckert C."/>
        </authorList>
    </citation>
    <scope>NUCLEOTIDE SEQUENCE</scope>
    <source>
        <strain evidence="3">CGMCC 1.12997</strain>
    </source>
</reference>
<dbReference type="InterPro" id="IPR007430">
    <property type="entry name" value="VirB8"/>
</dbReference>
<feature type="transmembrane region" description="Helical" evidence="1">
    <location>
        <begin position="41"/>
        <end position="62"/>
    </location>
</feature>